<proteinExistence type="inferred from homology"/>
<comment type="caution">
    <text evidence="3">The sequence shown here is derived from an EMBL/GenBank/DDBJ whole genome shotgun (WGS) entry which is preliminary data.</text>
</comment>
<comment type="similarity">
    <text evidence="1 2">Belongs to the UPF0301 (AlgH) family.</text>
</comment>
<keyword evidence="4" id="KW-1185">Reference proteome</keyword>
<evidence type="ECO:0000313" key="3">
    <source>
        <dbReference type="EMBL" id="GEK97158.1"/>
    </source>
</evidence>
<reference evidence="3 4" key="1">
    <citation type="submission" date="2019-07" db="EMBL/GenBank/DDBJ databases">
        <title>Whole genome shotgun sequence of Gluconobacter kanchanaburiensis NBRC 103587.</title>
        <authorList>
            <person name="Hosoyama A."/>
            <person name="Uohara A."/>
            <person name="Ohji S."/>
            <person name="Ichikawa N."/>
        </authorList>
    </citation>
    <scope>NUCLEOTIDE SEQUENCE [LARGE SCALE GENOMIC DNA]</scope>
    <source>
        <strain evidence="3 4">NBRC 103587</strain>
    </source>
</reference>
<accession>A0A511B9P6</accession>
<name>A0A511B9P6_9PROT</name>
<evidence type="ECO:0000256" key="1">
    <source>
        <dbReference type="ARBA" id="ARBA00009600"/>
    </source>
</evidence>
<dbReference type="PANTHER" id="PTHR30327">
    <property type="entry name" value="UNCHARACTERIZED PROTEIN YQGE"/>
    <property type="match status" value="1"/>
</dbReference>
<dbReference type="SUPFAM" id="SSF143456">
    <property type="entry name" value="VC0467-like"/>
    <property type="match status" value="1"/>
</dbReference>
<evidence type="ECO:0000256" key="2">
    <source>
        <dbReference type="HAMAP-Rule" id="MF_00758"/>
    </source>
</evidence>
<dbReference type="HAMAP" id="MF_00758">
    <property type="entry name" value="UPF0301"/>
    <property type="match status" value="1"/>
</dbReference>
<organism evidence="3 4">
    <name type="scientific">Gluconobacter kanchanaburiensis NBRC 103587</name>
    <dbReference type="NCBI Taxonomy" id="1307948"/>
    <lineage>
        <taxon>Bacteria</taxon>
        <taxon>Pseudomonadati</taxon>
        <taxon>Pseudomonadota</taxon>
        <taxon>Alphaproteobacteria</taxon>
        <taxon>Acetobacterales</taxon>
        <taxon>Acetobacteraceae</taxon>
        <taxon>Gluconobacter</taxon>
    </lineage>
</organism>
<sequence>MLAGMKKTLDGRTDNLTDSSPAELGLTGKLLVAAPALAETFFERTVIYVCAHSLQDGAMGLIVNRRLSQPGLDDLFAQLGIEPNPPERRIGVCMGGPVEHSRGFVLHSADWAGEGSLDVDGQTSLTASLDILRELAAGQGPKRAMMALGHAAWSPGQLEQEILRDSSWFVAPATDDIVFGTDHARKWRQALVAIDIDPLLLSASVGEA</sequence>
<dbReference type="Proteomes" id="UP000321079">
    <property type="component" value="Unassembled WGS sequence"/>
</dbReference>
<dbReference type="EMBL" id="BJVA01000018">
    <property type="protein sequence ID" value="GEK97158.1"/>
    <property type="molecule type" value="Genomic_DNA"/>
</dbReference>
<evidence type="ECO:0000313" key="4">
    <source>
        <dbReference type="Proteomes" id="UP000321079"/>
    </source>
</evidence>
<dbReference type="Gene3D" id="3.40.1740.10">
    <property type="entry name" value="VC0467-like"/>
    <property type="match status" value="1"/>
</dbReference>
<dbReference type="Pfam" id="PF02622">
    <property type="entry name" value="DUF179"/>
    <property type="match status" value="1"/>
</dbReference>
<protein>
    <recommendedName>
        <fullName evidence="2">UPF0301 protein GKA01_23550</fullName>
    </recommendedName>
</protein>
<dbReference type="AlphaFoldDB" id="A0A511B9P6"/>
<dbReference type="GO" id="GO:0005829">
    <property type="term" value="C:cytosol"/>
    <property type="evidence" value="ECO:0007669"/>
    <property type="project" value="TreeGrafter"/>
</dbReference>
<dbReference type="PANTHER" id="PTHR30327:SF1">
    <property type="entry name" value="UPF0301 PROTEIN YQGE"/>
    <property type="match status" value="1"/>
</dbReference>
<gene>
    <name evidence="3" type="ORF">GKA01_23550</name>
</gene>
<dbReference type="InterPro" id="IPR003774">
    <property type="entry name" value="AlgH-like"/>
</dbReference>